<proteinExistence type="predicted"/>
<evidence type="ECO:0000313" key="2">
    <source>
        <dbReference type="Proteomes" id="UP000601435"/>
    </source>
</evidence>
<dbReference type="AlphaFoldDB" id="A0A812SH99"/>
<dbReference type="EMBL" id="CAJNJA010021484">
    <property type="protein sequence ID" value="CAE7476870.1"/>
    <property type="molecule type" value="Genomic_DNA"/>
</dbReference>
<protein>
    <submittedName>
        <fullName evidence="1">NAA25 protein</fullName>
    </submittedName>
</protein>
<name>A0A812SH99_9DINO</name>
<evidence type="ECO:0000313" key="1">
    <source>
        <dbReference type="EMBL" id="CAE7476870.1"/>
    </source>
</evidence>
<organism evidence="1 2">
    <name type="scientific">Symbiodinium necroappetens</name>
    <dbReference type="NCBI Taxonomy" id="1628268"/>
    <lineage>
        <taxon>Eukaryota</taxon>
        <taxon>Sar</taxon>
        <taxon>Alveolata</taxon>
        <taxon>Dinophyceae</taxon>
        <taxon>Suessiales</taxon>
        <taxon>Symbiodiniaceae</taxon>
        <taxon>Symbiodinium</taxon>
    </lineage>
</organism>
<accession>A0A812SH99</accession>
<dbReference type="Proteomes" id="UP000601435">
    <property type="component" value="Unassembled WGS sequence"/>
</dbReference>
<keyword evidence="2" id="KW-1185">Reference proteome</keyword>
<gene>
    <name evidence="1" type="primary">NAA25</name>
    <name evidence="1" type="ORF">SNEC2469_LOCUS13474</name>
</gene>
<sequence length="437" mass="47630">MSLVQSGGSLDEAAFNREPDMEEYGSFLFYTYNRLHQFAKAQQVATKMYAKFKKVQHLLWVISSILLQVRFGGPPKMLDLAAMMLQKAPLGLDGLQNMPFNRGVLYLFFLHLSTLQLQKKQAEAIEMLEAGKPLLKLPSDLSALRVQLLWEAGRCQEGVLEARAQVIASPGSWASAQDYARLVFDLPSPDGFDASKGHTSRFSGMLPSVVSFEELESNWTQDEARNALLLFRHLQQVEEQGQSTGGGSGVNRIAFLGELELRRCALARTQLDSVAVDAADVQEMVRVMSTFVQHFAGREDHTSFSLAVEVSEAADASPLLSAAAGEDREAAVLEARLRRSFRRTEGMDAAGASRARAAAEQSVAEEAEACRLVETWIRFGGGSGAENKSPEALLQLAVVALIEADRWSPNKAVACTDLACRNSFGLHRVGSGSAASS</sequence>
<dbReference type="OrthoDB" id="435506at2759"/>
<comment type="caution">
    <text evidence="1">The sequence shown here is derived from an EMBL/GenBank/DDBJ whole genome shotgun (WGS) entry which is preliminary data.</text>
</comment>
<reference evidence="1" key="1">
    <citation type="submission" date="2021-02" db="EMBL/GenBank/DDBJ databases">
        <authorList>
            <person name="Dougan E. K."/>
            <person name="Rhodes N."/>
            <person name="Thang M."/>
            <person name="Chan C."/>
        </authorList>
    </citation>
    <scope>NUCLEOTIDE SEQUENCE</scope>
</reference>